<dbReference type="InterPro" id="IPR015943">
    <property type="entry name" value="WD40/YVTN_repeat-like_dom_sf"/>
</dbReference>
<dbReference type="SUPFAM" id="SSF47384">
    <property type="entry name" value="Homodimeric domain of signal transducing histidine kinase"/>
    <property type="match status" value="1"/>
</dbReference>
<dbReference type="EMBL" id="JASHIF010000010">
    <property type="protein sequence ID" value="MDI9860231.1"/>
    <property type="molecule type" value="Genomic_DNA"/>
</dbReference>
<evidence type="ECO:0000256" key="1">
    <source>
        <dbReference type="ARBA" id="ARBA00000085"/>
    </source>
</evidence>
<evidence type="ECO:0000256" key="3">
    <source>
        <dbReference type="ARBA" id="ARBA00022553"/>
    </source>
</evidence>
<organism evidence="5 6">
    <name type="scientific">Flectobacillus roseus</name>
    <dbReference type="NCBI Taxonomy" id="502259"/>
    <lineage>
        <taxon>Bacteria</taxon>
        <taxon>Pseudomonadati</taxon>
        <taxon>Bacteroidota</taxon>
        <taxon>Cytophagia</taxon>
        <taxon>Cytophagales</taxon>
        <taxon>Flectobacillaceae</taxon>
        <taxon>Flectobacillus</taxon>
    </lineage>
</organism>
<evidence type="ECO:0000313" key="6">
    <source>
        <dbReference type="Proteomes" id="UP001236507"/>
    </source>
</evidence>
<dbReference type="SUPFAM" id="SSF55874">
    <property type="entry name" value="ATPase domain of HSP90 chaperone/DNA topoisomerase II/histidine kinase"/>
    <property type="match status" value="1"/>
</dbReference>
<keyword evidence="6" id="KW-1185">Reference proteome</keyword>
<dbReference type="SMART" id="SM00388">
    <property type="entry name" value="HisKA"/>
    <property type="match status" value="1"/>
</dbReference>
<dbReference type="PANTHER" id="PTHR43547:SF2">
    <property type="entry name" value="HYBRID SIGNAL TRANSDUCTION HISTIDINE KINASE C"/>
    <property type="match status" value="1"/>
</dbReference>
<evidence type="ECO:0000256" key="2">
    <source>
        <dbReference type="ARBA" id="ARBA00012438"/>
    </source>
</evidence>
<comment type="caution">
    <text evidence="5">The sequence shown here is derived from an EMBL/GenBank/DDBJ whole genome shotgun (WGS) entry which is preliminary data.</text>
</comment>
<dbReference type="EC" id="2.7.13.3" evidence="2"/>
<dbReference type="PANTHER" id="PTHR43547">
    <property type="entry name" value="TWO-COMPONENT HISTIDINE KINASE"/>
    <property type="match status" value="1"/>
</dbReference>
<reference evidence="5 6" key="1">
    <citation type="submission" date="2023-05" db="EMBL/GenBank/DDBJ databases">
        <title>Novel species of genus Flectobacillus isolated from stream in China.</title>
        <authorList>
            <person name="Lu H."/>
        </authorList>
    </citation>
    <scope>NUCLEOTIDE SEQUENCE [LARGE SCALE GENOMIC DNA]</scope>
    <source>
        <strain evidence="5 6">KCTC 42575</strain>
    </source>
</reference>
<feature type="domain" description="Histidine kinase" evidence="4">
    <location>
        <begin position="787"/>
        <end position="1000"/>
    </location>
</feature>
<dbReference type="Gene3D" id="1.10.287.130">
    <property type="match status" value="1"/>
</dbReference>
<dbReference type="InterPro" id="IPR005467">
    <property type="entry name" value="His_kinase_dom"/>
</dbReference>
<dbReference type="InterPro" id="IPR036097">
    <property type="entry name" value="HisK_dim/P_sf"/>
</dbReference>
<dbReference type="RefSeq" id="WP_283345009.1">
    <property type="nucleotide sequence ID" value="NZ_JASHIF010000010.1"/>
</dbReference>
<dbReference type="GO" id="GO:0016301">
    <property type="term" value="F:kinase activity"/>
    <property type="evidence" value="ECO:0007669"/>
    <property type="project" value="UniProtKB-KW"/>
</dbReference>
<name>A0ABT6YAJ5_9BACT</name>
<keyword evidence="3" id="KW-0597">Phosphoprotein</keyword>
<dbReference type="InterPro" id="IPR036890">
    <property type="entry name" value="HATPase_C_sf"/>
</dbReference>
<dbReference type="Proteomes" id="UP001236507">
    <property type="component" value="Unassembled WGS sequence"/>
</dbReference>
<keyword evidence="5" id="KW-0808">Transferase</keyword>
<gene>
    <name evidence="5" type="ORF">QM524_13515</name>
</gene>
<evidence type="ECO:0000313" key="5">
    <source>
        <dbReference type="EMBL" id="MDI9860231.1"/>
    </source>
</evidence>
<proteinExistence type="predicted"/>
<evidence type="ECO:0000259" key="4">
    <source>
        <dbReference type="PROSITE" id="PS50109"/>
    </source>
</evidence>
<dbReference type="Gene3D" id="2.130.10.10">
    <property type="entry name" value="YVTN repeat-like/Quinoprotein amine dehydrogenase"/>
    <property type="match status" value="2"/>
</dbReference>
<dbReference type="Gene3D" id="3.30.565.10">
    <property type="entry name" value="Histidine kinase-like ATPase, C-terminal domain"/>
    <property type="match status" value="1"/>
</dbReference>
<comment type="catalytic activity">
    <reaction evidence="1">
        <text>ATP + protein L-histidine = ADP + protein N-phospho-L-histidine.</text>
        <dbReference type="EC" id="2.7.13.3"/>
    </reaction>
</comment>
<dbReference type="PROSITE" id="PS50109">
    <property type="entry name" value="HIS_KIN"/>
    <property type="match status" value="1"/>
</dbReference>
<sequence length="1000" mass="115017">MKKEYNVLRYSNTLRFAIWCIKYLSIFLLLENEAIYAQPLPSLDNHYNIETFDESKGLYNKDIYGFVFDRNGLGWIGNSDGLHIFDGKRVYKIKDYIHIDNPLLHEPVKALVYDKEKHKLIVFSFAKAKTNIYVLHLDRLNQTTSQPPLTLMLSRFGPLVKWPIYDGHRINCIINNTPTFLDIINFKVVKIQVCNMIGMFFFKDHKDRLYLCAREGYNYLVKNANEKVHLKFVFKCTRYEVGVMIKGVMFSHPLSPINTTLANKKLLDDIVHRNIDKKYLISSFQGVVNDSFGNSYLCSRDWGIQKLSVDRPLTKKVKSIVETRTIFYQSKQDQGWVATPFGMQAFSLKKDTIPLLNWHKSESKRLFYYQCSVEINDSLVLFFPLYPQNDPLHRATLLNKNTNKTKLVILQYPNAIHSSDFYLQFTISTCKKAVNGIVYLGTNRGLCTAQYNGESVTIKPTNIRNNDVINSILDSTKPHHLILATDLGLYEVDLLTKTEIQLQKGSFLSLFRYPIGWVAGSRQAGAYFFDNNNRLLRQLNTDNGLNSNTVYSILYDHKFYTIWLGTGNGLTMYHLKNNLLKTYFEKDGLVHNEFNRESAFMTQGDSLMLMGGIAGISAIYNRNYFFSELDKIKPLVWGVDATYDSNQHRFSYISSGEMVSSFAPKLRKLVFHVANFASEQQLYGVLYRVDDGEWLNLKQGEDIEMLEVDAGAHKLEIKGMTADGKTSPISIIEYEVSQIWYKSWWGISLFTLLGALSMIPLFLIRNRIVQVKAKEELYKNREKLFGMIAHDLRSPLSAYQGLAGVVNYLISKQEWAQLQKIGQEIDDTGRHLDLMLNNLLNWSLVQQKSLKPIYTSTSIDAIVNEILPVYKTVAGSKDISLDKKIDREKIINTDANLSALIIRNLLDNAVKNAPEKSTIKIDITQKDKKLTLLIENDFHEHKLPVVTDIVANINNPEWELKRGVGLKFVMQTLKLLKASIQVSILNNKNRIRWYVEIPEP</sequence>
<dbReference type="InterPro" id="IPR003661">
    <property type="entry name" value="HisK_dim/P_dom"/>
</dbReference>
<protein>
    <recommendedName>
        <fullName evidence="2">histidine kinase</fullName>
        <ecNumber evidence="2">2.7.13.3</ecNumber>
    </recommendedName>
</protein>
<accession>A0ABT6YAJ5</accession>
<keyword evidence="5" id="KW-0418">Kinase</keyword>